<sequence length="92" mass="10210">AELEELRTTVDRLETELDAAESELEAAREYVPDGDHEITPEEAMAGTNLFVRYERKGGPTLEDAHSGDAGREAVNDNIRLEHHTEFDDDGAV</sequence>
<evidence type="ECO:0000259" key="2">
    <source>
        <dbReference type="Pfam" id="PF24371"/>
    </source>
</evidence>
<feature type="non-terminal residue" evidence="3">
    <location>
        <position position="92"/>
    </location>
</feature>
<evidence type="ECO:0000256" key="1">
    <source>
        <dbReference type="SAM" id="Coils"/>
    </source>
</evidence>
<feature type="coiled-coil region" evidence="1">
    <location>
        <begin position="3"/>
        <end position="30"/>
    </location>
</feature>
<evidence type="ECO:0000313" key="3">
    <source>
        <dbReference type="EMBL" id="MFD1526344.1"/>
    </source>
</evidence>
<accession>A0ABD6B7D9</accession>
<reference evidence="3 4" key="1">
    <citation type="journal article" date="2019" name="Int. J. Syst. Evol. Microbiol.">
        <title>The Global Catalogue of Microorganisms (GCM) 10K type strain sequencing project: providing services to taxonomists for standard genome sequencing and annotation.</title>
        <authorList>
            <consortium name="The Broad Institute Genomics Platform"/>
            <consortium name="The Broad Institute Genome Sequencing Center for Infectious Disease"/>
            <person name="Wu L."/>
            <person name="Ma J."/>
        </authorList>
    </citation>
    <scope>NUCLEOTIDE SEQUENCE [LARGE SCALE GENOMIC DNA]</scope>
    <source>
        <strain evidence="3 4">CGMCC 1.12285</strain>
    </source>
</reference>
<dbReference type="Pfam" id="PF24371">
    <property type="entry name" value="DUF7527"/>
    <property type="match status" value="1"/>
</dbReference>
<keyword evidence="4" id="KW-1185">Reference proteome</keyword>
<name>A0ABD6B7D9_9EURY</name>
<evidence type="ECO:0000313" key="4">
    <source>
        <dbReference type="Proteomes" id="UP001597111"/>
    </source>
</evidence>
<dbReference type="EMBL" id="JBHUDH010000089">
    <property type="protein sequence ID" value="MFD1526344.1"/>
    <property type="molecule type" value="Genomic_DNA"/>
</dbReference>
<dbReference type="AlphaFoldDB" id="A0ABD6B7D9"/>
<feature type="non-terminal residue" evidence="3">
    <location>
        <position position="1"/>
    </location>
</feature>
<proteinExistence type="predicted"/>
<organism evidence="3 4">
    <name type="scientific">Halolamina salina</name>
    <dbReference type="NCBI Taxonomy" id="1220023"/>
    <lineage>
        <taxon>Archaea</taxon>
        <taxon>Methanobacteriati</taxon>
        <taxon>Methanobacteriota</taxon>
        <taxon>Stenosarchaea group</taxon>
        <taxon>Halobacteria</taxon>
        <taxon>Halobacteriales</taxon>
        <taxon>Haloferacaceae</taxon>
    </lineage>
</organism>
<feature type="domain" description="DUF7527" evidence="2">
    <location>
        <begin position="38"/>
        <end position="91"/>
    </location>
</feature>
<comment type="caution">
    <text evidence="3">The sequence shown here is derived from an EMBL/GenBank/DDBJ whole genome shotgun (WGS) entry which is preliminary data.</text>
</comment>
<gene>
    <name evidence="3" type="ORF">ACFR9S_08520</name>
</gene>
<dbReference type="InterPro" id="IPR055949">
    <property type="entry name" value="DUF7527"/>
</dbReference>
<dbReference type="Proteomes" id="UP001597111">
    <property type="component" value="Unassembled WGS sequence"/>
</dbReference>
<keyword evidence="1" id="KW-0175">Coiled coil</keyword>
<protein>
    <recommendedName>
        <fullName evidence="2">DUF7527 domain-containing protein</fullName>
    </recommendedName>
</protein>